<proteinExistence type="predicted"/>
<protein>
    <submittedName>
        <fullName evidence="1">Metallophosphoesterase, calcineurin superfamily</fullName>
    </submittedName>
</protein>
<dbReference type="SUPFAM" id="SSF56300">
    <property type="entry name" value="Metallo-dependent phosphatases"/>
    <property type="match status" value="1"/>
</dbReference>
<dbReference type="InterPro" id="IPR029052">
    <property type="entry name" value="Metallo-depent_PP-like"/>
</dbReference>
<dbReference type="EMBL" id="BK015384">
    <property type="protein sequence ID" value="DAE04166.1"/>
    <property type="molecule type" value="Genomic_DNA"/>
</dbReference>
<sequence>MNEKLQEFAKVYNDLKKFPRNIDVANHFGINERTVRKRAKKAREEGIELINRGKVPLTEEETIFRENYTKEDCIAELQKLQEENYGKFITRTFYRNETYTSDSTWNRYFGTFDEFKRQARLTLTRAQQQLEKDIAKHASRDSYGVFNDERKSYEGKYLKPNNNRFKTILVGSDFHDIECDKFFLRTFLDVAQRAQPDVICLAGDLFDLPEFGKYTIDPREWNVVSRIEFVHKNILEPMRKVAPNSQIDLIEGNHECVSLDTEVLTDHGWVKAPDLRYDMKVASFVHSEETDQLHFDHPKALAGMKLVQCVHVTGTLANELISKSHNIYIDGKLQPVKNFISKNVLQNRKTNSLNLSFNELVSDEAIIAMVTGKRKVDFLILSKLTPRQLKLAEEQLEERPSKHGRRLIVNDPKIAEALQLSYIFNGVPCVYKEVWESKGFIKNWCLVLFTNTRTSKATVNIEEADRQTVVAVQTIDGTLITRRNGVVNFTGNCRLIKHLAEATPALRAVLSDLHGFTIPKLLGLDKYEVNYIAKADLRAWSKRDEEKEIANNYKVYYDSFLVHHLPQARNMGMPGCHGHHHKHIVWSSFSPTYGTFEWHQLGCGHKRSASYCEGERWGLGFGLVHIDTQTKATNFEYIPVTDFAMAGGKFYQRDFATEPQY</sequence>
<reference evidence="1" key="1">
    <citation type="journal article" date="2021" name="Proc. Natl. Acad. Sci. U.S.A.">
        <title>A Catalog of Tens of Thousands of Viruses from Human Metagenomes Reveals Hidden Associations with Chronic Diseases.</title>
        <authorList>
            <person name="Tisza M.J."/>
            <person name="Buck C.B."/>
        </authorList>
    </citation>
    <scope>NUCLEOTIDE SEQUENCE</scope>
    <source>
        <strain evidence="1">CtmpG14</strain>
    </source>
</reference>
<name>A0A8S5PAR8_9CAUD</name>
<organism evidence="1">
    <name type="scientific">Siphoviridae sp. ctmpG14</name>
    <dbReference type="NCBI Taxonomy" id="2825654"/>
    <lineage>
        <taxon>Viruses</taxon>
        <taxon>Duplodnaviria</taxon>
        <taxon>Heunggongvirae</taxon>
        <taxon>Uroviricota</taxon>
        <taxon>Caudoviricetes</taxon>
    </lineage>
</organism>
<accession>A0A8S5PAR8</accession>
<evidence type="ECO:0000313" key="1">
    <source>
        <dbReference type="EMBL" id="DAE04166.1"/>
    </source>
</evidence>